<dbReference type="InterPro" id="IPR001841">
    <property type="entry name" value="Znf_RING"/>
</dbReference>
<dbReference type="RefSeq" id="XP_040744865.1">
    <property type="nucleotide sequence ID" value="XM_040887060.1"/>
</dbReference>
<dbReference type="Gene3D" id="2.20.28.10">
    <property type="match status" value="1"/>
</dbReference>
<proteinExistence type="predicted"/>
<dbReference type="InterPro" id="IPR017921">
    <property type="entry name" value="Znf_CTCHY"/>
</dbReference>
<evidence type="ECO:0000313" key="9">
    <source>
        <dbReference type="Proteomes" id="UP000193922"/>
    </source>
</evidence>
<dbReference type="PROSITE" id="PS51266">
    <property type="entry name" value="ZF_CHY"/>
    <property type="match status" value="1"/>
</dbReference>
<feature type="domain" description="RING-type" evidence="5">
    <location>
        <begin position="155"/>
        <end position="196"/>
    </location>
</feature>
<evidence type="ECO:0000259" key="5">
    <source>
        <dbReference type="PROSITE" id="PS50089"/>
    </source>
</evidence>
<dbReference type="EMBL" id="MCFD01000004">
    <property type="protein sequence ID" value="ORX71350.1"/>
    <property type="molecule type" value="Genomic_DNA"/>
</dbReference>
<dbReference type="InterPro" id="IPR013083">
    <property type="entry name" value="Znf_RING/FYVE/PHD"/>
</dbReference>
<dbReference type="InterPro" id="IPR037275">
    <property type="entry name" value="Znf_CTCHY_sf"/>
</dbReference>
<dbReference type="Proteomes" id="UP000193922">
    <property type="component" value="Unassembled WGS sequence"/>
</dbReference>
<dbReference type="GO" id="GO:0016567">
    <property type="term" value="P:protein ubiquitination"/>
    <property type="evidence" value="ECO:0007669"/>
    <property type="project" value="TreeGrafter"/>
</dbReference>
<gene>
    <name evidence="8" type="ORF">DL89DRAFT_266358</name>
</gene>
<dbReference type="PANTHER" id="PTHR21319">
    <property type="entry name" value="RING FINGER AND CHY ZINC FINGER DOMAIN-CONTAINING PROTEIN 1"/>
    <property type="match status" value="1"/>
</dbReference>
<evidence type="ECO:0000256" key="1">
    <source>
        <dbReference type="ARBA" id="ARBA00022723"/>
    </source>
</evidence>
<accession>A0A1Y1WCT1</accession>
<reference evidence="8 9" key="1">
    <citation type="submission" date="2016-07" db="EMBL/GenBank/DDBJ databases">
        <title>Pervasive Adenine N6-methylation of Active Genes in Fungi.</title>
        <authorList>
            <consortium name="DOE Joint Genome Institute"/>
            <person name="Mondo S.J."/>
            <person name="Dannebaum R.O."/>
            <person name="Kuo R.C."/>
            <person name="Labutti K."/>
            <person name="Haridas S."/>
            <person name="Kuo A."/>
            <person name="Salamov A."/>
            <person name="Ahrendt S.R."/>
            <person name="Lipzen A."/>
            <person name="Sullivan W."/>
            <person name="Andreopoulos W.B."/>
            <person name="Clum A."/>
            <person name="Lindquist E."/>
            <person name="Daum C."/>
            <person name="Ramamoorthy G.K."/>
            <person name="Gryganskyi A."/>
            <person name="Culley D."/>
            <person name="Magnuson J.K."/>
            <person name="James T.Y."/>
            <person name="O'Malley M.A."/>
            <person name="Stajich J.E."/>
            <person name="Spatafora J.W."/>
            <person name="Visel A."/>
            <person name="Grigoriev I.V."/>
        </authorList>
    </citation>
    <scope>NUCLEOTIDE SEQUENCE [LARGE SCALE GENOMIC DNA]</scope>
    <source>
        <strain evidence="8 9">ATCC 12442</strain>
    </source>
</reference>
<evidence type="ECO:0000259" key="7">
    <source>
        <dbReference type="PROSITE" id="PS51270"/>
    </source>
</evidence>
<dbReference type="PANTHER" id="PTHR21319:SF0">
    <property type="entry name" value="AND RING FINGER DOMAIN PROTEIN, PUTATIVE (AFU_ORTHOLOGUE AFUA_1G08900)-RELATED"/>
    <property type="match status" value="1"/>
</dbReference>
<keyword evidence="9" id="KW-1185">Reference proteome</keyword>
<feature type="domain" description="CTCHY-type" evidence="7">
    <location>
        <begin position="90"/>
        <end position="154"/>
    </location>
</feature>
<dbReference type="InterPro" id="IPR008913">
    <property type="entry name" value="Znf_CHY"/>
</dbReference>
<keyword evidence="3" id="KW-0862">Zinc</keyword>
<dbReference type="Gene3D" id="3.30.40.10">
    <property type="entry name" value="Zinc/RING finger domain, C3HC4 (zinc finger)"/>
    <property type="match status" value="1"/>
</dbReference>
<evidence type="ECO:0000256" key="2">
    <source>
        <dbReference type="ARBA" id="ARBA00022771"/>
    </source>
</evidence>
<dbReference type="PROSITE" id="PS51270">
    <property type="entry name" value="ZF_CTCHY"/>
    <property type="match status" value="1"/>
</dbReference>
<dbReference type="Pfam" id="PF14599">
    <property type="entry name" value="zinc_ribbon_6"/>
    <property type="match status" value="1"/>
</dbReference>
<evidence type="ECO:0000313" key="8">
    <source>
        <dbReference type="EMBL" id="ORX71350.1"/>
    </source>
</evidence>
<evidence type="ECO:0000256" key="3">
    <source>
        <dbReference type="ARBA" id="ARBA00022833"/>
    </source>
</evidence>
<dbReference type="InterPro" id="IPR039512">
    <property type="entry name" value="RCHY1_zinc-ribbon"/>
</dbReference>
<dbReference type="STRING" id="61395.A0A1Y1WCT1"/>
<dbReference type="InterPro" id="IPR037274">
    <property type="entry name" value="Znf_CHY_sf"/>
</dbReference>
<dbReference type="GO" id="GO:0008270">
    <property type="term" value="F:zinc ion binding"/>
    <property type="evidence" value="ECO:0007669"/>
    <property type="project" value="UniProtKB-KW"/>
</dbReference>
<dbReference type="SUPFAM" id="SSF57850">
    <property type="entry name" value="RING/U-box"/>
    <property type="match status" value="1"/>
</dbReference>
<evidence type="ECO:0000259" key="6">
    <source>
        <dbReference type="PROSITE" id="PS51266"/>
    </source>
</evidence>
<sequence>MYRGSSEKPATTEFTVSYSNSRLKVLGCEHYQLKAKVQAPCCNAWVACRFCHDDQSAHTMDRFSVSRMKCMVCTLEQPIAQACQGCNASMGRYFCSTCKLLDDAPNKDIYHCSKCGICRCGKQSDFYHCDVCDACVSVKARSLHRCKERQLHSNCPICGDSMFESTTAVVQADCSHLMHKDCMSQYVEHSYRCPVCCESMCDTKDMFKQIDSYMTCSTMPGEYTTTRSNIFCNDCKKRSTAAFHFLYHKCLVCESYNTNVLSTFDTAAPKAAAETAAT</sequence>
<dbReference type="GO" id="GO:0061630">
    <property type="term" value="F:ubiquitin protein ligase activity"/>
    <property type="evidence" value="ECO:0007669"/>
    <property type="project" value="TreeGrafter"/>
</dbReference>
<dbReference type="PROSITE" id="PS50089">
    <property type="entry name" value="ZF_RING_2"/>
    <property type="match status" value="1"/>
</dbReference>
<dbReference type="Pfam" id="PF13639">
    <property type="entry name" value="zf-RING_2"/>
    <property type="match status" value="1"/>
</dbReference>
<dbReference type="SUPFAM" id="SSF161219">
    <property type="entry name" value="CHY zinc finger-like"/>
    <property type="match status" value="1"/>
</dbReference>
<comment type="caution">
    <text evidence="8">The sequence shown here is derived from an EMBL/GenBank/DDBJ whole genome shotgun (WGS) entry which is preliminary data.</text>
</comment>
<protein>
    <submittedName>
        <fullName evidence="8">Zf-CHY-domain-containing protein</fullName>
    </submittedName>
</protein>
<keyword evidence="1" id="KW-0479">Metal-binding</keyword>
<organism evidence="8 9">
    <name type="scientific">Linderina pennispora</name>
    <dbReference type="NCBI Taxonomy" id="61395"/>
    <lineage>
        <taxon>Eukaryota</taxon>
        <taxon>Fungi</taxon>
        <taxon>Fungi incertae sedis</taxon>
        <taxon>Zoopagomycota</taxon>
        <taxon>Kickxellomycotina</taxon>
        <taxon>Kickxellomycetes</taxon>
        <taxon>Kickxellales</taxon>
        <taxon>Kickxellaceae</taxon>
        <taxon>Linderina</taxon>
    </lineage>
</organism>
<feature type="domain" description="CHY-type" evidence="6">
    <location>
        <begin position="21"/>
        <end position="88"/>
    </location>
</feature>
<keyword evidence="2 4" id="KW-0863">Zinc-finger</keyword>
<dbReference type="SMART" id="SM00184">
    <property type="entry name" value="RING"/>
    <property type="match status" value="1"/>
</dbReference>
<dbReference type="OrthoDB" id="411372at2759"/>
<dbReference type="GO" id="GO:0005634">
    <property type="term" value="C:nucleus"/>
    <property type="evidence" value="ECO:0007669"/>
    <property type="project" value="TreeGrafter"/>
</dbReference>
<dbReference type="AlphaFoldDB" id="A0A1Y1WCT1"/>
<evidence type="ECO:0000256" key="4">
    <source>
        <dbReference type="PROSITE-ProRule" id="PRU00601"/>
    </source>
</evidence>
<dbReference type="SUPFAM" id="SSF161245">
    <property type="entry name" value="Zinc hairpin stack"/>
    <property type="match status" value="1"/>
</dbReference>
<dbReference type="Pfam" id="PF05495">
    <property type="entry name" value="zf-CHY"/>
    <property type="match status" value="1"/>
</dbReference>
<dbReference type="GO" id="GO:0006511">
    <property type="term" value="P:ubiquitin-dependent protein catabolic process"/>
    <property type="evidence" value="ECO:0007669"/>
    <property type="project" value="TreeGrafter"/>
</dbReference>
<name>A0A1Y1WCT1_9FUNG</name>
<dbReference type="GeneID" id="63803708"/>